<dbReference type="AlphaFoldDB" id="A0AAQ3R5M9"/>
<protein>
    <submittedName>
        <fullName evidence="1">S-adenosyl-L-methionine-dependent methyltransferase</fullName>
    </submittedName>
</protein>
<accession>A0AAQ3R5M9</accession>
<organism evidence="1 2">
    <name type="scientific">Acrodontium crateriforme</name>
    <dbReference type="NCBI Taxonomy" id="150365"/>
    <lineage>
        <taxon>Eukaryota</taxon>
        <taxon>Fungi</taxon>
        <taxon>Dikarya</taxon>
        <taxon>Ascomycota</taxon>
        <taxon>Pezizomycotina</taxon>
        <taxon>Dothideomycetes</taxon>
        <taxon>Dothideomycetidae</taxon>
        <taxon>Mycosphaerellales</taxon>
        <taxon>Teratosphaeriaceae</taxon>
        <taxon>Acrodontium</taxon>
    </lineage>
</organism>
<proteinExistence type="predicted"/>
<dbReference type="SUPFAM" id="SSF53335">
    <property type="entry name" value="S-adenosyl-L-methionine-dependent methyltransferases"/>
    <property type="match status" value="1"/>
</dbReference>
<evidence type="ECO:0000313" key="2">
    <source>
        <dbReference type="Proteomes" id="UP001303373"/>
    </source>
</evidence>
<dbReference type="PANTHER" id="PTHR43167">
    <property type="entry name" value="PUTATIVE (AFU_ORTHOLOGUE AFUA_6G01830)-RELATED"/>
    <property type="match status" value="1"/>
</dbReference>
<dbReference type="Pfam" id="PF13578">
    <property type="entry name" value="Methyltransf_24"/>
    <property type="match status" value="1"/>
</dbReference>
<dbReference type="EMBL" id="CP138586">
    <property type="protein sequence ID" value="WPH02241.1"/>
    <property type="molecule type" value="Genomic_DNA"/>
</dbReference>
<dbReference type="GO" id="GO:0008168">
    <property type="term" value="F:methyltransferase activity"/>
    <property type="evidence" value="ECO:0007669"/>
    <property type="project" value="UniProtKB-KW"/>
</dbReference>
<dbReference type="Proteomes" id="UP001303373">
    <property type="component" value="Chromosome 7"/>
</dbReference>
<sequence length="243" mass="27038">MSSPNSTEIEAPPHLLELLAKLHQRSLDEEALIKAPGGGYDKIRGSLQDDPAALKRYQDDLMRDKFIALDADKACFMYNLVRCTRALNVVECGTSYGVSTIYLALAVGQNAEAANKSTGEAKVIATEYEPSKAKVAKEHWHQAGESVEPWIEFREGDLLQTLKSDMPLIDFVLFDIWTDMVVPTLDILEPRLKHGAVLLVDNTVASRGGYEAFLARIKAENSNYKSMTLPFDGGLEMVTYWPR</sequence>
<evidence type="ECO:0000313" key="1">
    <source>
        <dbReference type="EMBL" id="WPH02241.1"/>
    </source>
</evidence>
<dbReference type="InterPro" id="IPR029063">
    <property type="entry name" value="SAM-dependent_MTases_sf"/>
</dbReference>
<name>A0AAQ3R5M9_9PEZI</name>
<reference evidence="1 2" key="1">
    <citation type="submission" date="2023-11" db="EMBL/GenBank/DDBJ databases">
        <title>An acidophilic fungus is an integral part of prey digestion in a carnivorous sundew plant.</title>
        <authorList>
            <person name="Tsai I.J."/>
        </authorList>
    </citation>
    <scope>NUCLEOTIDE SEQUENCE [LARGE SCALE GENOMIC DNA]</scope>
    <source>
        <strain evidence="1">169a</strain>
    </source>
</reference>
<gene>
    <name evidence="1" type="ORF">R9X50_00509700</name>
</gene>
<dbReference type="CDD" id="cd02440">
    <property type="entry name" value="AdoMet_MTases"/>
    <property type="match status" value="1"/>
</dbReference>
<dbReference type="GO" id="GO:0032259">
    <property type="term" value="P:methylation"/>
    <property type="evidence" value="ECO:0007669"/>
    <property type="project" value="UniProtKB-KW"/>
</dbReference>
<keyword evidence="1" id="KW-0808">Transferase</keyword>
<dbReference type="Gene3D" id="3.40.50.150">
    <property type="entry name" value="Vaccinia Virus protein VP39"/>
    <property type="match status" value="1"/>
</dbReference>
<keyword evidence="1" id="KW-0489">Methyltransferase</keyword>
<keyword evidence="2" id="KW-1185">Reference proteome</keyword>
<dbReference type="PANTHER" id="PTHR43167:SF1">
    <property type="entry name" value="PUTATIVE (AFU_ORTHOLOGUE AFUA_6G01830)-RELATED"/>
    <property type="match status" value="1"/>
</dbReference>